<dbReference type="Pfam" id="PF20255">
    <property type="entry name" value="DUF6606"/>
    <property type="match status" value="1"/>
</dbReference>
<name>N4XTF6_COCH4</name>
<evidence type="ECO:0000256" key="6">
    <source>
        <dbReference type="ARBA" id="ARBA00022807"/>
    </source>
</evidence>
<comment type="catalytic activity">
    <reaction evidence="1">
        <text>Thiol-dependent hydrolysis of ester, thioester, amide, peptide and isopeptide bonds formed by the C-terminal Gly of ubiquitin (a 76-residue protein attached to proteins as an intracellular targeting signal).</text>
        <dbReference type="EC" id="3.4.19.12"/>
    </reaction>
</comment>
<keyword evidence="6" id="KW-0788">Thiol protease</keyword>
<feature type="domain" description="DUF3638" evidence="7">
    <location>
        <begin position="2040"/>
        <end position="2262"/>
    </location>
</feature>
<accession>N4XTF6</accession>
<evidence type="ECO:0000256" key="2">
    <source>
        <dbReference type="ARBA" id="ARBA00012759"/>
    </source>
</evidence>
<reference evidence="11" key="2">
    <citation type="journal article" date="2013" name="PLoS Genet.">
        <title>Comparative genome structure, secondary metabolite, and effector coding capacity across Cochliobolus pathogens.</title>
        <authorList>
            <person name="Condon B.J."/>
            <person name="Leng Y."/>
            <person name="Wu D."/>
            <person name="Bushley K.E."/>
            <person name="Ohm R.A."/>
            <person name="Otillar R."/>
            <person name="Martin J."/>
            <person name="Schackwitz W."/>
            <person name="Grimwood J."/>
            <person name="MohdZainudin N."/>
            <person name="Xue C."/>
            <person name="Wang R."/>
            <person name="Manning V.A."/>
            <person name="Dhillon B."/>
            <person name="Tu Z.J."/>
            <person name="Steffenson B.J."/>
            <person name="Salamov A."/>
            <person name="Sun H."/>
            <person name="Lowry S."/>
            <person name="LaButti K."/>
            <person name="Han J."/>
            <person name="Copeland A."/>
            <person name="Lindquist E."/>
            <person name="Barry K."/>
            <person name="Schmutz J."/>
            <person name="Baker S.E."/>
            <person name="Ciuffetti L.M."/>
            <person name="Grigoriev I.V."/>
            <person name="Zhong S."/>
            <person name="Turgeon B.G."/>
        </authorList>
    </citation>
    <scope>NUCLEOTIDE SEQUENCE [LARGE SCALE GENOMIC DNA]</scope>
    <source>
        <strain evidence="11">C4 / ATCC 48331 / race T</strain>
    </source>
</reference>
<organism evidence="10 11">
    <name type="scientific">Cochliobolus heterostrophus (strain C4 / ATCC 48331 / race T)</name>
    <name type="common">Southern corn leaf blight fungus</name>
    <name type="synonym">Bipolaris maydis</name>
    <dbReference type="NCBI Taxonomy" id="665024"/>
    <lineage>
        <taxon>Eukaryota</taxon>
        <taxon>Fungi</taxon>
        <taxon>Dikarya</taxon>
        <taxon>Ascomycota</taxon>
        <taxon>Pezizomycotina</taxon>
        <taxon>Dothideomycetes</taxon>
        <taxon>Pleosporomycetidae</taxon>
        <taxon>Pleosporales</taxon>
        <taxon>Pleosporineae</taxon>
        <taxon>Pleosporaceae</taxon>
        <taxon>Bipolaris</taxon>
    </lineage>
</organism>
<keyword evidence="11" id="KW-1185">Reference proteome</keyword>
<gene>
    <name evidence="10" type="ORF">COCC4DRAFT_128888</name>
</gene>
<evidence type="ECO:0000256" key="5">
    <source>
        <dbReference type="ARBA" id="ARBA00022801"/>
    </source>
</evidence>
<dbReference type="Pfam" id="PF12359">
    <property type="entry name" value="DUF3645"/>
    <property type="match status" value="1"/>
</dbReference>
<dbReference type="GO" id="GO:0006508">
    <property type="term" value="P:proteolysis"/>
    <property type="evidence" value="ECO:0007669"/>
    <property type="project" value="UniProtKB-KW"/>
</dbReference>
<dbReference type="InterPro" id="IPR046541">
    <property type="entry name" value="DUF6606"/>
</dbReference>
<dbReference type="GO" id="GO:0004843">
    <property type="term" value="F:cysteine-type deubiquitinase activity"/>
    <property type="evidence" value="ECO:0007669"/>
    <property type="project" value="UniProtKB-EC"/>
</dbReference>
<feature type="domain" description="DUF3645" evidence="8">
    <location>
        <begin position="2382"/>
        <end position="2417"/>
    </location>
</feature>
<keyword evidence="4" id="KW-0833">Ubl conjugation pathway</keyword>
<dbReference type="Pfam" id="PF12340">
    <property type="entry name" value="DUF3638"/>
    <property type="match status" value="1"/>
</dbReference>
<keyword evidence="3" id="KW-0645">Protease</keyword>
<dbReference type="OrthoDB" id="3182339at2759"/>
<dbReference type="EMBL" id="KB733447">
    <property type="protein sequence ID" value="ENI08457.1"/>
    <property type="molecule type" value="Genomic_DNA"/>
</dbReference>
<keyword evidence="5" id="KW-0378">Hydrolase</keyword>
<protein>
    <recommendedName>
        <fullName evidence="2">ubiquitinyl hydrolase 1</fullName>
        <ecNumber evidence="2">3.4.19.12</ecNumber>
    </recommendedName>
</protein>
<feature type="domain" description="DUF6606" evidence="9">
    <location>
        <begin position="11"/>
        <end position="284"/>
    </location>
</feature>
<evidence type="ECO:0000313" key="10">
    <source>
        <dbReference type="EMBL" id="ENI08457.1"/>
    </source>
</evidence>
<dbReference type="HOGENOM" id="CLU_000211_1_0_1"/>
<dbReference type="Proteomes" id="UP000012338">
    <property type="component" value="Unassembled WGS sequence"/>
</dbReference>
<dbReference type="InterPro" id="IPR022099">
    <property type="entry name" value="DUF3638"/>
</dbReference>
<evidence type="ECO:0000313" key="11">
    <source>
        <dbReference type="Proteomes" id="UP000012338"/>
    </source>
</evidence>
<evidence type="ECO:0000259" key="8">
    <source>
        <dbReference type="Pfam" id="PF12359"/>
    </source>
</evidence>
<evidence type="ECO:0000256" key="3">
    <source>
        <dbReference type="ARBA" id="ARBA00022670"/>
    </source>
</evidence>
<sequence>MEFLADTTAYLYHHVVLPPKLPQQDDQSTGNDVALLEVVVQALKTLKDHVKIEHVGPVIAAIATVENLRSSRDEHGLTNELQLECLLSKITKHDTAGAVPIEIREQNAGILASRSGDNIEFEFFELSPTNEAAMKSGRLIRSFPGYAASIPVTKIAGNVELLQSISSTLAKMTTQKVPSFQPKITKNRKVMSEERDTTDPGIVTNLYMHTIAALGEPIDVKHIWKHTREEVLWNDCLSPWRRSPLWLLLRVSLQLLFIREAPGTLHEDVLYKAFMISMLAKLLELAQRNWKSLGSEPIHAVSAKLMRRLRKFKALKHSEYLGTSWVNHIETGILNAHRFINQHWLGLVKNTEGNIDTSVIASLQPEADLDMNLSGLDAFLSQITSRKQEHIPSTYVPTSLYPTFCPSTLPNNLGGPEDDKYFRLAALEHWVEHNLSDWTHHHLYDSNACEQLRTLMKTYYDFANTAYDESPIAMSVMYLTLAEIWISCDRCACAIYPMLTDYDPEINLKEFQSLVLPLKSQLNRLNSIEGYVDLRRHKAIQGRPSIYREFGKPSSFAVRYFDQCKSLQSTLEKIEHDAAVLRKKKCEELESLKVLYRQYMDTYRNTCCDYRTVVTNRYHGYTREVHHPYCCRCAAKKSADDLSISIYEWPLSSSKRIAKATVFELKIPEAFSNWRDASAYFITTVMGCQEKTPVKPRFQFTLQNHHGLSDALSPHYSKRIIVPLSEVKSHTVTHRNNMKAVQNLKENDICLENALQYRYYDTTSNQFNTTTPDCTEEIPNRCMYKMPQRSKALERFMYRLPCLPNGLPANEVIASLSDCPAHLSIDEYKALCALSLGNHILHSNILTQLAVPTIDFSKVETQCMVFQAVQQAGLPAQCVERTTHHILKEASFGRALLEQLETALGRIEENWESWRASAIFSIVARRVLNLTTAQEVRSRGFDYLIRLRSVCLKWFLKLKQRAAASTDDDQRTELYSRAAEIALVCTSTYDVEEDDFGSILEHESAISILMQASIIIQENINFIQSENEILLRSTTLSWRWMMYRILPKLRDRILSNGQSLSDAVTVNWAAFDPTSENPWTSLGGCKTHWLHTTSGLLSVHINLLTGELLVNGLPLSRLPPEYMSHHMYKPLFQKSALEVVPTSEPGMRFSAKALYHEYKLHFGMKDNDMLIVTYGDSTKLDLVPSRVLQKQLPDAFLTSYIHWYDHKRKEVIFRRRDSPWESAPEEWRLARNVHNSAWRLIKGSEILISLGSQSEKILSKTLRSLEEGRHIHAKLDTTTQMINIELPRLQLGFYIKQGASPIYSCQYRDMSIDGDQSIGTLVGLVSKLVLKHEHTAERLVLIPAPNTFDASSIIYSSDYRSGHHPIVSICKGNVHKVYAYTIDTDLGRLLDTSEIQSRLFLGYLHGITSGCLPDPLTHRTGTESSVEILGSAAVCSFDVLTPANLELLCHIAGLSAKRQWYPENLKVMQQVEWDERLPSLSQHVFFRMMVSNLLNQAAKMRLFHPDNAVFSLIENAQQKLALISDRHLDQRDMLRSSTFRVAGFGAGEFNKTHDVRYQARDIVQNERGRHAFIAGILALRDEAALHSSILDLKGNLVRKHFQGATVEGVDDSFDPGSLGYDSEWLEAPSKHLIASWCTLHRTLPRVGNRYNLATWLCTMAFAKEADMTTIQALVAFSRLPDMAAVQPPAASRFDLTRGDRYEVTEIRSILVQNSRSFDTSAEATSPRMNNETSEEHEKRIEALFNSRQNEAIESVAKDLQTQASVRAPIIESKLEYTRYLDLAEAMVRIQDCFKSWYDNRQFLNYLGQSTKVLARQNVLSVPQSHYCRSLPQRKAGLDPGNRFFSIGSIFAGSIPLIRQQVSDLNFPTPPSEPQITIAKTHGPTMHSQTMERLEDLCKHLTTYSKSKCEQEYVEDLCMSCESFQKHLNTNHTNQDLIVNAATILEEYLGECLRYLKKISSLFEGLFSSEIEFQTKHAPRVSPTFWLSQLHRDRFELLPEAWKEIIIEYALAITNLQRAQRLVRLSSKPVELMEELQHIGHSNWDVRQFPETLLLEAESGILVRKEQEYIASQMRSPENGQNVVLQLLMGGGKSTTIVPILSAHHGDKKKLVRVIVAKPQSKQMLQMLVAKLGGMLGRRVYQMPFSRNLRLSANDARTIRQIYDECIANRGVLLIQPEHILSFKLMAVECVLLDQQETARSLLATQEFFDKVSVDCVDESDENFSVKFELIYTMGEQQPIEFAPTRWFIIQDVLIPLASVAARVKKELPDAVDIQDDSNNKFPRIRFLRSDSADRALHLLAVHVVQQGIGIPSRSQPPTMQDAIIRYITQMDLNIDEVDAVEKSKFWTETTKSPLLLLRGLFANGVLRFIFTTKRYRVNYGLDHSRTPNTSLAVPYRSKDSPSPRSEFSHPDVVIILTLLSYYYQGLADNELFDTIIHILRSDQSATYYNEFVRTASPTLPKAFQQLSGISIRDRHQCMTEVFPSLRHSKNAIDYYLARLVFPKELKQFPQKLSASGWDLAIKKPHPTAGFSGTNDTKHLLPLNIKHLDLPSQHHTNAQVLSYLLMDETSVEILPMRKIGSTISDGEHLLKFIECLNSDVRVLLDCGASILEQNNRQVAETWLKMRSSEVQAVVYFENEELAVLDRSSRVDSFQTSPYAKMLDSCVVYLDEAHTRGTDLKLPRHYRAALTLGSQLSKDRLTQAAMRMRKLGHGQAITFVVPAEIKTKIYERTGKPSDIQIDVRDVLSWAIGETWSDLKRSLPLWAVQGERFERHKNLINGANTTKDDTAAFLENEAVDLETRYKPRTQDTDRFTQLSDWDMSNPNIDKIISRCRDFEAMNLGSATLSEEQERELAPEIEEERQIERPPRLDAREHQVHEHLRQLVTTGEVVTDLEAWKPAFQALRTTSASRLANLKEFPSDLLVTLDFMYTVRVPPGSTRDAFIADSYQRPVQFVLSVPDPRCPRNVSNLIIISPYEANQLLPLIREHKKVTLHLFAARANASYAPLDQLTLYNIGHAFNPRSLSRSLTMQLNLFAGSLYLRSLDEYNELCGFLGLLQGRAEEGQQVYADGFIDPPAGKWRLTRSPVPFLRLLLMKIRREGEGVEKTHMGKILSGVALEEVDF</sequence>
<dbReference type="PANTHER" id="PTHR13367">
    <property type="entry name" value="UBIQUITIN THIOESTERASE"/>
    <property type="match status" value="1"/>
</dbReference>
<dbReference type="PANTHER" id="PTHR13367:SF34">
    <property type="match status" value="1"/>
</dbReference>
<proteinExistence type="predicted"/>
<dbReference type="EC" id="3.4.19.12" evidence="2"/>
<evidence type="ECO:0000256" key="1">
    <source>
        <dbReference type="ARBA" id="ARBA00000707"/>
    </source>
</evidence>
<dbReference type="InterPro" id="IPR051346">
    <property type="entry name" value="OTU_Deubiquitinase"/>
</dbReference>
<evidence type="ECO:0000259" key="7">
    <source>
        <dbReference type="Pfam" id="PF12340"/>
    </source>
</evidence>
<evidence type="ECO:0000259" key="9">
    <source>
        <dbReference type="Pfam" id="PF20255"/>
    </source>
</evidence>
<evidence type="ECO:0000256" key="4">
    <source>
        <dbReference type="ARBA" id="ARBA00022786"/>
    </source>
</evidence>
<dbReference type="InterPro" id="IPR022105">
    <property type="entry name" value="DUF3645"/>
</dbReference>
<reference evidence="10 11" key="1">
    <citation type="journal article" date="2012" name="PLoS Pathog.">
        <title>Diverse lifestyles and strategies of plant pathogenesis encoded in the genomes of eighteen Dothideomycetes fungi.</title>
        <authorList>
            <person name="Ohm R.A."/>
            <person name="Feau N."/>
            <person name="Henrissat B."/>
            <person name="Schoch C.L."/>
            <person name="Horwitz B.A."/>
            <person name="Barry K.W."/>
            <person name="Condon B.J."/>
            <person name="Copeland A.C."/>
            <person name="Dhillon B."/>
            <person name="Glaser F."/>
            <person name="Hesse C.N."/>
            <person name="Kosti I."/>
            <person name="LaButti K."/>
            <person name="Lindquist E.A."/>
            <person name="Lucas S."/>
            <person name="Salamov A.A."/>
            <person name="Bradshaw R.E."/>
            <person name="Ciuffetti L."/>
            <person name="Hamelin R.C."/>
            <person name="Kema G.H.J."/>
            <person name="Lawrence C."/>
            <person name="Scott J.A."/>
            <person name="Spatafora J.W."/>
            <person name="Turgeon B.G."/>
            <person name="de Wit P.J.G.M."/>
            <person name="Zhong S."/>
            <person name="Goodwin S.B."/>
            <person name="Grigoriev I.V."/>
        </authorList>
    </citation>
    <scope>NUCLEOTIDE SEQUENCE [LARGE SCALE GENOMIC DNA]</scope>
    <source>
        <strain evidence="11">C4 / ATCC 48331 / race T</strain>
    </source>
</reference>